<protein>
    <submittedName>
        <fullName evidence="3">Fimbrial protein</fullName>
    </submittedName>
</protein>
<evidence type="ECO:0000313" key="4">
    <source>
        <dbReference type="Proteomes" id="UP000464402"/>
    </source>
</evidence>
<feature type="chain" id="PRO_5032517429" evidence="1">
    <location>
        <begin position="25"/>
        <end position="170"/>
    </location>
</feature>
<reference evidence="4" key="1">
    <citation type="submission" date="2019-09" db="EMBL/GenBank/DDBJ databases">
        <title>Yersinia canariae sp. nov., isolated from a human yersiniosis case.</title>
        <authorList>
            <person name="Nguyen S.V."/>
            <person name="Greig D."/>
            <person name="Hurley D."/>
            <person name="Cao Y."/>
            <person name="McCabe E."/>
            <person name="Mitchell M."/>
            <person name="Jenkins C."/>
            <person name="Fanning S."/>
        </authorList>
    </citation>
    <scope>NUCLEOTIDE SEQUENCE [LARGE SCALE GENOMIC DNA]</scope>
    <source>
        <strain evidence="4">NCTC 14382</strain>
    </source>
</reference>
<dbReference type="PANTHER" id="PTHR33420">
    <property type="entry name" value="FIMBRIAL SUBUNIT ELFA-RELATED"/>
    <property type="match status" value="1"/>
</dbReference>
<feature type="signal peptide" evidence="1">
    <location>
        <begin position="1"/>
        <end position="24"/>
    </location>
</feature>
<dbReference type="InterPro" id="IPR008966">
    <property type="entry name" value="Adhesion_dom_sf"/>
</dbReference>
<accession>A0A857EY83</accession>
<gene>
    <name evidence="3" type="ORF">F0T03_06020</name>
</gene>
<dbReference type="InterPro" id="IPR050263">
    <property type="entry name" value="Bact_Fimbrial_Adh_Pro"/>
</dbReference>
<evidence type="ECO:0000259" key="2">
    <source>
        <dbReference type="Pfam" id="PF00419"/>
    </source>
</evidence>
<dbReference type="InterPro" id="IPR000259">
    <property type="entry name" value="Adhesion_dom_fimbrial"/>
</dbReference>
<dbReference type="Gene3D" id="2.60.40.1090">
    <property type="entry name" value="Fimbrial-type adhesion domain"/>
    <property type="match status" value="1"/>
</dbReference>
<name>A0A857EY83_9GAMM</name>
<dbReference type="EMBL" id="CP043727">
    <property type="protein sequence ID" value="QHB31765.1"/>
    <property type="molecule type" value="Genomic_DNA"/>
</dbReference>
<dbReference type="Proteomes" id="UP000464402">
    <property type="component" value="Chromosome"/>
</dbReference>
<evidence type="ECO:0000256" key="1">
    <source>
        <dbReference type="SAM" id="SignalP"/>
    </source>
</evidence>
<evidence type="ECO:0000313" key="3">
    <source>
        <dbReference type="EMBL" id="QHB31765.1"/>
    </source>
</evidence>
<dbReference type="InterPro" id="IPR036937">
    <property type="entry name" value="Adhesion_dom_fimbrial_sf"/>
</dbReference>
<dbReference type="GO" id="GO:0009289">
    <property type="term" value="C:pilus"/>
    <property type="evidence" value="ECO:0007669"/>
    <property type="project" value="InterPro"/>
</dbReference>
<organism evidence="3 4">
    <name type="scientific">Yersinia canariae</name>
    <dbReference type="NCBI Taxonomy" id="2607663"/>
    <lineage>
        <taxon>Bacteria</taxon>
        <taxon>Pseudomonadati</taxon>
        <taxon>Pseudomonadota</taxon>
        <taxon>Gammaproteobacteria</taxon>
        <taxon>Enterobacterales</taxon>
        <taxon>Yersiniaceae</taxon>
        <taxon>Yersinia</taxon>
    </lineage>
</organism>
<proteinExistence type="predicted"/>
<dbReference type="Pfam" id="PF00419">
    <property type="entry name" value="Fimbrial"/>
    <property type="match status" value="1"/>
</dbReference>
<dbReference type="KEGG" id="yca:F0T03_06020"/>
<keyword evidence="1" id="KW-0732">Signal</keyword>
<dbReference type="PANTHER" id="PTHR33420:SF32">
    <property type="entry name" value="FIMBRIAL-LIKE PROTEIN"/>
    <property type="match status" value="1"/>
</dbReference>
<dbReference type="RefSeq" id="WP_159677442.1">
    <property type="nucleotide sequence ID" value="NZ_CP043727.1"/>
</dbReference>
<feature type="domain" description="Fimbrial-type adhesion" evidence="2">
    <location>
        <begin position="27"/>
        <end position="169"/>
    </location>
</feature>
<sequence>MNMKNKLIVTSLLAASVFASTANAGTINITGKITSNPCVASSTVTDIKMPDINLNELGRTANTVASSSTDIIIKLTGCPAIKQDATVTFTGKEDTDKKGSLQLNGVKGVALALYEEDGTTEIKINEKAAVKSLDGAETHDLKYKAKYVTTASVFTPGDADATLNFEVKFN</sequence>
<dbReference type="AlphaFoldDB" id="A0A857EY83"/>
<dbReference type="SUPFAM" id="SSF49401">
    <property type="entry name" value="Bacterial adhesins"/>
    <property type="match status" value="1"/>
</dbReference>
<keyword evidence="4" id="KW-1185">Reference proteome</keyword>
<dbReference type="GO" id="GO:0043709">
    <property type="term" value="P:cell adhesion involved in single-species biofilm formation"/>
    <property type="evidence" value="ECO:0007669"/>
    <property type="project" value="TreeGrafter"/>
</dbReference>